<dbReference type="EMBL" id="CAJOBD010030222">
    <property type="protein sequence ID" value="CAF4281581.1"/>
    <property type="molecule type" value="Genomic_DNA"/>
</dbReference>
<organism evidence="1 2">
    <name type="scientific">Rotaria sordida</name>
    <dbReference type="NCBI Taxonomy" id="392033"/>
    <lineage>
        <taxon>Eukaryota</taxon>
        <taxon>Metazoa</taxon>
        <taxon>Spiralia</taxon>
        <taxon>Gnathifera</taxon>
        <taxon>Rotifera</taxon>
        <taxon>Eurotatoria</taxon>
        <taxon>Bdelloidea</taxon>
        <taxon>Philodinida</taxon>
        <taxon>Philodinidae</taxon>
        <taxon>Rotaria</taxon>
    </lineage>
</organism>
<dbReference type="AlphaFoldDB" id="A0A820GW45"/>
<dbReference type="Proteomes" id="UP000663836">
    <property type="component" value="Unassembled WGS sequence"/>
</dbReference>
<protein>
    <recommendedName>
        <fullName evidence="3">F-box domain-containing protein</fullName>
    </recommendedName>
</protein>
<gene>
    <name evidence="1" type="ORF">JBS370_LOCUS39774</name>
</gene>
<evidence type="ECO:0008006" key="3">
    <source>
        <dbReference type="Google" id="ProtNLM"/>
    </source>
</evidence>
<comment type="caution">
    <text evidence="1">The sequence shown here is derived from an EMBL/GenBank/DDBJ whole genome shotgun (WGS) entry which is preliminary data.</text>
</comment>
<reference evidence="1" key="1">
    <citation type="submission" date="2021-02" db="EMBL/GenBank/DDBJ databases">
        <authorList>
            <person name="Nowell W R."/>
        </authorList>
    </citation>
    <scope>NUCLEOTIDE SEQUENCE</scope>
</reference>
<accession>A0A820GW45</accession>
<evidence type="ECO:0000313" key="1">
    <source>
        <dbReference type="EMBL" id="CAF4281581.1"/>
    </source>
</evidence>
<name>A0A820GW45_9BILA</name>
<feature type="non-terminal residue" evidence="1">
    <location>
        <position position="126"/>
    </location>
</feature>
<evidence type="ECO:0000313" key="2">
    <source>
        <dbReference type="Proteomes" id="UP000663836"/>
    </source>
</evidence>
<proteinExistence type="predicted"/>
<sequence length="126" mass="14990">MNFESLANELILDLFEYLSFCDLIHGFNSLNYRIDNILFDYFHIHGVDLRSISKREFNIICGHLSSISNKINSLSLSENDDTPGEIYQFYYYGFNLRQFVYLQRLSLYNIYSEDIIKRIVLDLSYL</sequence>